<evidence type="ECO:0000313" key="1">
    <source>
        <dbReference type="EMBL" id="KAI3697301.1"/>
    </source>
</evidence>
<protein>
    <submittedName>
        <fullName evidence="1">Uncharacterized protein</fullName>
    </submittedName>
</protein>
<comment type="caution">
    <text evidence="1">The sequence shown here is derived from an EMBL/GenBank/DDBJ whole genome shotgun (WGS) entry which is preliminary data.</text>
</comment>
<dbReference type="Proteomes" id="UP001055879">
    <property type="component" value="Linkage Group LG10"/>
</dbReference>
<reference evidence="2" key="1">
    <citation type="journal article" date="2022" name="Mol. Ecol. Resour.">
        <title>The genomes of chicory, endive, great burdock and yacon provide insights into Asteraceae palaeo-polyploidization history and plant inulin production.</title>
        <authorList>
            <person name="Fan W."/>
            <person name="Wang S."/>
            <person name="Wang H."/>
            <person name="Wang A."/>
            <person name="Jiang F."/>
            <person name="Liu H."/>
            <person name="Zhao H."/>
            <person name="Xu D."/>
            <person name="Zhang Y."/>
        </authorList>
    </citation>
    <scope>NUCLEOTIDE SEQUENCE [LARGE SCALE GENOMIC DNA]</scope>
    <source>
        <strain evidence="2">cv. Niubang</strain>
    </source>
</reference>
<sequence>MEDENHLETDGDRGGGGGDGVDEGDDDTYLIQKDSWRTSLLLGYKSLGVVYGDLNISPLYVYRTTFTEDIHNSETNEEIFGVLSSVFSGL</sequence>
<organism evidence="1 2">
    <name type="scientific">Arctium lappa</name>
    <name type="common">Greater burdock</name>
    <name type="synonym">Lappa major</name>
    <dbReference type="NCBI Taxonomy" id="4217"/>
    <lineage>
        <taxon>Eukaryota</taxon>
        <taxon>Viridiplantae</taxon>
        <taxon>Streptophyta</taxon>
        <taxon>Embryophyta</taxon>
        <taxon>Tracheophyta</taxon>
        <taxon>Spermatophyta</taxon>
        <taxon>Magnoliopsida</taxon>
        <taxon>eudicotyledons</taxon>
        <taxon>Gunneridae</taxon>
        <taxon>Pentapetalae</taxon>
        <taxon>asterids</taxon>
        <taxon>campanulids</taxon>
        <taxon>Asterales</taxon>
        <taxon>Asteraceae</taxon>
        <taxon>Carduoideae</taxon>
        <taxon>Cardueae</taxon>
        <taxon>Arctiinae</taxon>
        <taxon>Arctium</taxon>
    </lineage>
</organism>
<keyword evidence="2" id="KW-1185">Reference proteome</keyword>
<evidence type="ECO:0000313" key="2">
    <source>
        <dbReference type="Proteomes" id="UP001055879"/>
    </source>
</evidence>
<dbReference type="EMBL" id="CM042056">
    <property type="protein sequence ID" value="KAI3697301.1"/>
    <property type="molecule type" value="Genomic_DNA"/>
</dbReference>
<name>A0ACB8ZIY2_ARCLA</name>
<proteinExistence type="predicted"/>
<gene>
    <name evidence="1" type="ORF">L6452_30222</name>
</gene>
<accession>A0ACB8ZIY2</accession>
<reference evidence="1 2" key="2">
    <citation type="journal article" date="2022" name="Mol. Ecol. Resour.">
        <title>The genomes of chicory, endive, great burdock and yacon provide insights into Asteraceae paleo-polyploidization history and plant inulin production.</title>
        <authorList>
            <person name="Fan W."/>
            <person name="Wang S."/>
            <person name="Wang H."/>
            <person name="Wang A."/>
            <person name="Jiang F."/>
            <person name="Liu H."/>
            <person name="Zhao H."/>
            <person name="Xu D."/>
            <person name="Zhang Y."/>
        </authorList>
    </citation>
    <scope>NUCLEOTIDE SEQUENCE [LARGE SCALE GENOMIC DNA]</scope>
    <source>
        <strain evidence="2">cv. Niubang</strain>
    </source>
</reference>